<dbReference type="InterPro" id="IPR000160">
    <property type="entry name" value="GGDEF_dom"/>
</dbReference>
<dbReference type="Pfam" id="PF00990">
    <property type="entry name" value="GGDEF"/>
    <property type="match status" value="1"/>
</dbReference>
<feature type="transmembrane region" description="Helical" evidence="1">
    <location>
        <begin position="193"/>
        <end position="212"/>
    </location>
</feature>
<accession>A0ABS1VLX1</accession>
<keyword evidence="1" id="KW-0812">Transmembrane</keyword>
<dbReference type="PANTHER" id="PTHR44757">
    <property type="entry name" value="DIGUANYLATE CYCLASE DGCP"/>
    <property type="match status" value="1"/>
</dbReference>
<feature type="transmembrane region" description="Helical" evidence="1">
    <location>
        <begin position="91"/>
        <end position="113"/>
    </location>
</feature>
<dbReference type="Proteomes" id="UP000598996">
    <property type="component" value="Unassembled WGS sequence"/>
</dbReference>
<feature type="domain" description="EAL" evidence="2">
    <location>
        <begin position="483"/>
        <end position="733"/>
    </location>
</feature>
<dbReference type="PROSITE" id="PS50883">
    <property type="entry name" value="EAL"/>
    <property type="match status" value="1"/>
</dbReference>
<keyword evidence="1" id="KW-1133">Transmembrane helix</keyword>
<feature type="transmembrane region" description="Helical" evidence="1">
    <location>
        <begin position="64"/>
        <end position="85"/>
    </location>
</feature>
<dbReference type="CDD" id="cd01948">
    <property type="entry name" value="EAL"/>
    <property type="match status" value="1"/>
</dbReference>
<dbReference type="PROSITE" id="PS50887">
    <property type="entry name" value="GGDEF"/>
    <property type="match status" value="1"/>
</dbReference>
<protein>
    <submittedName>
        <fullName evidence="4">EAL domain-containing protein</fullName>
    </submittedName>
</protein>
<feature type="transmembrane region" description="Helical" evidence="1">
    <location>
        <begin position="264"/>
        <end position="281"/>
    </location>
</feature>
<gene>
    <name evidence="4" type="ORF">JKJ07_15520</name>
</gene>
<dbReference type="InterPro" id="IPR029787">
    <property type="entry name" value="Nucleotide_cyclase"/>
</dbReference>
<evidence type="ECO:0000313" key="4">
    <source>
        <dbReference type="EMBL" id="MBL7255712.1"/>
    </source>
</evidence>
<evidence type="ECO:0000259" key="3">
    <source>
        <dbReference type="PROSITE" id="PS50887"/>
    </source>
</evidence>
<sequence>MTSWRPASRAAVVLVSLVVATQLVSLAEPGLRRPILFGSVLLLDVIGVYFSFRAVRNSPYPWGWRLIGLARASAVAAFFVLLWYLQDGPVFAYWAGIGLRGMMFVLLAAAAFVSRLPEIRGRNRWAYIAEIVIVVAAGAMLAWYFVIDHAFVVHTPPMELSRILGYVVGDLLVLTATCALLLGGAWPHLAHPTTPMVGGLVLLMITDVAWNATDLHSDTQADVWLIGLGMVGAGLLLTLSPIAAVTQRGQRVELNRRPAWSQRLVLASLLTGAVTLIAVTINEDDMFPWGGLVICLLLMVAAVMVHMTVSLRQTRDLVVADPLTGLANRTGLEDAIAIAARRGEPAALLLIDLDDFKLINDAYGHAAGDTVLTEFGHHLRAVVRAKDTCARIGGDEFAVLLTGGAAPDVVAQRILGALTAHPVRLGEDTVLVHASIGLTDARPGDTTKELMRRADLAMYAAKRAGAHSWMRHDPSMVDRRAMDAALADDLTGAAARGELIVLYQPIVTIETGAAAGYEALVRWRHPVRGLVPPLDFIPVAERTGLIYDIGLHVLERACTDMAAAPGRPYVSVNLSPRQMQTPTLVHDVLAVVRRSGIGLDRLVLEVTESAIVDEQSGGIATLHELRSHGIRIAVDDFGTGYSSLHYLTRLPVDILKIDRSFVAELDGTPTGAAIAEAVIRLAQVLRLRTIAEGIETTEQAHELLALGCHTGQGYLYAPPRPLDEALRSETRRVEALGSEARRRQDQPG</sequence>
<evidence type="ECO:0000313" key="5">
    <source>
        <dbReference type="Proteomes" id="UP000598996"/>
    </source>
</evidence>
<dbReference type="SUPFAM" id="SSF141868">
    <property type="entry name" value="EAL domain-like"/>
    <property type="match status" value="1"/>
</dbReference>
<keyword evidence="1" id="KW-0472">Membrane</keyword>
<name>A0ABS1VLX1_9ACTN</name>
<dbReference type="CDD" id="cd01949">
    <property type="entry name" value="GGDEF"/>
    <property type="match status" value="1"/>
</dbReference>
<feature type="transmembrane region" description="Helical" evidence="1">
    <location>
        <begin position="287"/>
        <end position="305"/>
    </location>
</feature>
<reference evidence="4 5" key="1">
    <citation type="submission" date="2021-01" db="EMBL/GenBank/DDBJ databases">
        <title>Actinoplanes sp. nov. LDG1-01 isolated from lichen.</title>
        <authorList>
            <person name="Saeng-In P."/>
            <person name="Phongsopitanun W."/>
            <person name="Kanchanasin P."/>
            <person name="Yuki M."/>
            <person name="Kudo T."/>
            <person name="Ohkuma M."/>
            <person name="Tanasupawat S."/>
        </authorList>
    </citation>
    <scope>NUCLEOTIDE SEQUENCE [LARGE SCALE GENOMIC DNA]</scope>
    <source>
        <strain evidence="4 5">LDG1-01</strain>
    </source>
</reference>
<dbReference type="Pfam" id="PF00563">
    <property type="entry name" value="EAL"/>
    <property type="match status" value="1"/>
</dbReference>
<comment type="caution">
    <text evidence="4">The sequence shown here is derived from an EMBL/GenBank/DDBJ whole genome shotgun (WGS) entry which is preliminary data.</text>
</comment>
<proteinExistence type="predicted"/>
<feature type="transmembrane region" description="Helical" evidence="1">
    <location>
        <begin position="224"/>
        <end position="244"/>
    </location>
</feature>
<dbReference type="SMART" id="SM00267">
    <property type="entry name" value="GGDEF"/>
    <property type="match status" value="1"/>
</dbReference>
<dbReference type="NCBIfam" id="TIGR00254">
    <property type="entry name" value="GGDEF"/>
    <property type="match status" value="1"/>
</dbReference>
<dbReference type="SMART" id="SM00052">
    <property type="entry name" value="EAL"/>
    <property type="match status" value="1"/>
</dbReference>
<evidence type="ECO:0000259" key="2">
    <source>
        <dbReference type="PROSITE" id="PS50883"/>
    </source>
</evidence>
<dbReference type="PANTHER" id="PTHR44757:SF2">
    <property type="entry name" value="BIOFILM ARCHITECTURE MAINTENANCE PROTEIN MBAA"/>
    <property type="match status" value="1"/>
</dbReference>
<keyword evidence="5" id="KW-1185">Reference proteome</keyword>
<dbReference type="EMBL" id="JAENHO010000004">
    <property type="protein sequence ID" value="MBL7255712.1"/>
    <property type="molecule type" value="Genomic_DNA"/>
</dbReference>
<feature type="transmembrane region" description="Helical" evidence="1">
    <location>
        <begin position="125"/>
        <end position="146"/>
    </location>
</feature>
<dbReference type="Gene3D" id="3.20.20.450">
    <property type="entry name" value="EAL domain"/>
    <property type="match status" value="1"/>
</dbReference>
<dbReference type="Gene3D" id="3.30.70.270">
    <property type="match status" value="1"/>
</dbReference>
<feature type="domain" description="GGDEF" evidence="3">
    <location>
        <begin position="344"/>
        <end position="474"/>
    </location>
</feature>
<feature type="transmembrane region" description="Helical" evidence="1">
    <location>
        <begin position="166"/>
        <end position="186"/>
    </location>
</feature>
<dbReference type="InterPro" id="IPR052155">
    <property type="entry name" value="Biofilm_reg_signaling"/>
</dbReference>
<dbReference type="InterPro" id="IPR035919">
    <property type="entry name" value="EAL_sf"/>
</dbReference>
<dbReference type="SUPFAM" id="SSF55073">
    <property type="entry name" value="Nucleotide cyclase"/>
    <property type="match status" value="1"/>
</dbReference>
<organism evidence="4 5">
    <name type="scientific">Paractinoplanes lichenicola</name>
    <dbReference type="NCBI Taxonomy" id="2802976"/>
    <lineage>
        <taxon>Bacteria</taxon>
        <taxon>Bacillati</taxon>
        <taxon>Actinomycetota</taxon>
        <taxon>Actinomycetes</taxon>
        <taxon>Micromonosporales</taxon>
        <taxon>Micromonosporaceae</taxon>
        <taxon>Paractinoplanes</taxon>
    </lineage>
</organism>
<evidence type="ECO:0000256" key="1">
    <source>
        <dbReference type="SAM" id="Phobius"/>
    </source>
</evidence>
<dbReference type="InterPro" id="IPR043128">
    <property type="entry name" value="Rev_trsase/Diguanyl_cyclase"/>
</dbReference>
<feature type="transmembrane region" description="Helical" evidence="1">
    <location>
        <begin position="36"/>
        <end position="52"/>
    </location>
</feature>
<dbReference type="InterPro" id="IPR001633">
    <property type="entry name" value="EAL_dom"/>
</dbReference>